<dbReference type="KEGG" id="iva:Isova_0797"/>
<keyword evidence="1" id="KW-0812">Transmembrane</keyword>
<keyword evidence="1" id="KW-0472">Membrane</keyword>
<dbReference type="HOGENOM" id="CLU_1243939_0_0_11"/>
<name>F6FX80_ISOV2</name>
<evidence type="ECO:0000313" key="2">
    <source>
        <dbReference type="EMBL" id="AEG43583.1"/>
    </source>
</evidence>
<organism evidence="3">
    <name type="scientific">Isoptericola variabilis (strain 225)</name>
    <dbReference type="NCBI Taxonomy" id="743718"/>
    <lineage>
        <taxon>Bacteria</taxon>
        <taxon>Bacillati</taxon>
        <taxon>Actinomycetota</taxon>
        <taxon>Actinomycetes</taxon>
        <taxon>Micrococcales</taxon>
        <taxon>Promicromonosporaceae</taxon>
        <taxon>Isoptericola</taxon>
    </lineage>
</organism>
<evidence type="ECO:0000256" key="1">
    <source>
        <dbReference type="SAM" id="Phobius"/>
    </source>
</evidence>
<dbReference type="Pfam" id="PF04854">
    <property type="entry name" value="DUF624"/>
    <property type="match status" value="1"/>
</dbReference>
<keyword evidence="3" id="KW-1185">Reference proteome</keyword>
<keyword evidence="1" id="KW-1133">Transmembrane helix</keyword>
<dbReference type="EMBL" id="CP002810">
    <property type="protein sequence ID" value="AEG43583.1"/>
    <property type="molecule type" value="Genomic_DNA"/>
</dbReference>
<feature type="transmembrane region" description="Helical" evidence="1">
    <location>
        <begin position="186"/>
        <end position="206"/>
    </location>
</feature>
<accession>F6FX80</accession>
<evidence type="ECO:0000313" key="3">
    <source>
        <dbReference type="Proteomes" id="UP000009236"/>
    </source>
</evidence>
<dbReference type="Proteomes" id="UP000009236">
    <property type="component" value="Chromosome"/>
</dbReference>
<sequence length="222" mass="23749">MTDARDRDLRADARRRVADAEVPGWAGGVMLGLRWVTLLVELNLMVLLGTLAGGVVLGLGPSLRAGSAVAAAMTADPTPWRTFWRTWRRGFGRANLLFAPVWAAAILLWFDGVAVTLLEGPARAALHVGLVAVAVWGAVVLAYWPRVTQRYDRGAGATWRFLLLVPLLGPTTSLAVLVVLGATALAVWALPALVVLVGASFPLWATGRLVDDRLDRIDARAS</sequence>
<dbReference type="InterPro" id="IPR006938">
    <property type="entry name" value="DUF624"/>
</dbReference>
<dbReference type="eggNOG" id="COG5578">
    <property type="taxonomic scope" value="Bacteria"/>
</dbReference>
<dbReference type="AlphaFoldDB" id="F6FX80"/>
<proteinExistence type="predicted"/>
<protein>
    <submittedName>
        <fullName evidence="2">Uncharacterized protein</fullName>
    </submittedName>
</protein>
<dbReference type="RefSeq" id="WP_013837975.1">
    <property type="nucleotide sequence ID" value="NC_015588.1"/>
</dbReference>
<gene>
    <name evidence="2" type="ordered locus">Isova_0797</name>
</gene>
<feature type="transmembrane region" description="Helical" evidence="1">
    <location>
        <begin position="124"/>
        <end position="145"/>
    </location>
</feature>
<feature type="transmembrane region" description="Helical" evidence="1">
    <location>
        <begin position="35"/>
        <end position="59"/>
    </location>
</feature>
<reference evidence="2 3" key="1">
    <citation type="submission" date="2011-05" db="EMBL/GenBank/DDBJ databases">
        <title>Complete sequence of Isoptericola variabilis 225.</title>
        <authorList>
            <consortium name="US DOE Joint Genome Institute"/>
            <person name="Lucas S."/>
            <person name="Han J."/>
            <person name="Lapidus A."/>
            <person name="Cheng J.-F."/>
            <person name="Goodwin L."/>
            <person name="Pitluck S."/>
            <person name="Peters L."/>
            <person name="Mikhailova N."/>
            <person name="Zeytun A."/>
            <person name="Han C."/>
            <person name="Tapia R."/>
            <person name="Land M."/>
            <person name="Hauser L."/>
            <person name="Kyrpides N."/>
            <person name="Ivanova N."/>
            <person name="Pagani I."/>
            <person name="Siebers A."/>
            <person name="Allgaier M."/>
            <person name="Thelen M."/>
            <person name="Hugenholtz P."/>
            <person name="Gladden J."/>
            <person name="Woyke T."/>
        </authorList>
    </citation>
    <scope>NUCLEOTIDE SEQUENCE [LARGE SCALE GENOMIC DNA]</scope>
    <source>
        <strain evidence="3">225</strain>
    </source>
</reference>
<feature type="transmembrane region" description="Helical" evidence="1">
    <location>
        <begin position="94"/>
        <end position="118"/>
    </location>
</feature>
<dbReference type="STRING" id="743718.Isova_0797"/>
<feature type="transmembrane region" description="Helical" evidence="1">
    <location>
        <begin position="157"/>
        <end position="180"/>
    </location>
</feature>